<dbReference type="InterPro" id="IPR011105">
    <property type="entry name" value="Cell_wall_hydrolase_SleB"/>
</dbReference>
<dbReference type="RefSeq" id="WP_167955436.1">
    <property type="nucleotide sequence ID" value="NZ_JAATJE010000002.1"/>
</dbReference>
<protein>
    <submittedName>
        <fullName evidence="2">Spore germination cell wall hydrolase CwlJ-like protein</fullName>
    </submittedName>
</protein>
<evidence type="ECO:0000313" key="2">
    <source>
        <dbReference type="EMBL" id="NJC34968.1"/>
    </source>
</evidence>
<gene>
    <name evidence="2" type="ORF">GGR88_002482</name>
</gene>
<dbReference type="InterPro" id="IPR042047">
    <property type="entry name" value="SleB_dom1"/>
</dbReference>
<accession>A0ABX0XNL1</accession>
<evidence type="ECO:0000313" key="3">
    <source>
        <dbReference type="Proteomes" id="UP000734218"/>
    </source>
</evidence>
<dbReference type="Gene3D" id="1.10.10.2520">
    <property type="entry name" value="Cell wall hydrolase SleB, domain 1"/>
    <property type="match status" value="1"/>
</dbReference>
<reference evidence="2 3" key="1">
    <citation type="submission" date="2020-03" db="EMBL/GenBank/DDBJ databases">
        <title>Genomic Encyclopedia of Type Strains, Phase IV (KMG-IV): sequencing the most valuable type-strain genomes for metagenomic binning, comparative biology and taxonomic classification.</title>
        <authorList>
            <person name="Goeker M."/>
        </authorList>
    </citation>
    <scope>NUCLEOTIDE SEQUENCE [LARGE SCALE GENOMIC DNA]</scope>
    <source>
        <strain evidence="2 3">DSM 27651</strain>
    </source>
</reference>
<sequence length="204" mass="21661">MTMTFRVASGAAIVLGAFVALIGMEPGTALAQEITNPGLQNASAALIVPAVIVDQGVLDGTADAPTTPTSLSELVEETAVPAELDRQHECLAGAVYFESKGEPLDGQLAVAQVIMNRAESGRFPETACGVVFQRGQFSFVRGGGFPPINRASRAWREAVAIAAVAMADSWQSSVSNAMFFHAARLTPGWRRDRIARVGNHVFYR</sequence>
<keyword evidence="3" id="KW-1185">Reference proteome</keyword>
<name>A0ABX0XNL1_9SPHN</name>
<dbReference type="EMBL" id="JAATJE010000002">
    <property type="protein sequence ID" value="NJC34968.1"/>
    <property type="molecule type" value="Genomic_DNA"/>
</dbReference>
<evidence type="ECO:0000259" key="1">
    <source>
        <dbReference type="Pfam" id="PF07486"/>
    </source>
</evidence>
<comment type="caution">
    <text evidence="2">The sequence shown here is derived from an EMBL/GenBank/DDBJ whole genome shotgun (WGS) entry which is preliminary data.</text>
</comment>
<proteinExistence type="predicted"/>
<dbReference type="Proteomes" id="UP000734218">
    <property type="component" value="Unassembled WGS sequence"/>
</dbReference>
<dbReference type="Pfam" id="PF07486">
    <property type="entry name" value="Hydrolase_2"/>
    <property type="match status" value="1"/>
</dbReference>
<organism evidence="2 3">
    <name type="scientific">Sphingomonas jejuensis</name>
    <dbReference type="NCBI Taxonomy" id="904715"/>
    <lineage>
        <taxon>Bacteria</taxon>
        <taxon>Pseudomonadati</taxon>
        <taxon>Pseudomonadota</taxon>
        <taxon>Alphaproteobacteria</taxon>
        <taxon>Sphingomonadales</taxon>
        <taxon>Sphingomonadaceae</taxon>
        <taxon>Sphingomonas</taxon>
    </lineage>
</organism>
<feature type="domain" description="Cell wall hydrolase SleB" evidence="1">
    <location>
        <begin position="101"/>
        <end position="203"/>
    </location>
</feature>